<dbReference type="RefSeq" id="WP_168485136.1">
    <property type="nucleotide sequence ID" value="NZ_JAAZSQ010000002.1"/>
</dbReference>
<evidence type="ECO:0000256" key="1">
    <source>
        <dbReference type="SAM" id="MobiDB-lite"/>
    </source>
</evidence>
<name>A0A7X6K3S7_9MICC</name>
<evidence type="ECO:0000313" key="4">
    <source>
        <dbReference type="Proteomes" id="UP000544090"/>
    </source>
</evidence>
<dbReference type="EMBL" id="JAAZSQ010000002">
    <property type="protein sequence ID" value="NKX53830.1"/>
    <property type="molecule type" value="Genomic_DNA"/>
</dbReference>
<dbReference type="AlphaFoldDB" id="A0A7X6K3S7"/>
<accession>A0A7X6K3S7</accession>
<protein>
    <recommendedName>
        <fullName evidence="5">LysM domain-containing protein</fullName>
    </recommendedName>
</protein>
<proteinExistence type="predicted"/>
<sequence>MQPTARPAQALPGPGWLIAGDYWTQPGAGRGWTGYSELLGLVAAAAGLTTTAWWVLGLLLAVAGTLLHRAGHVRLAAFPLAASPAFLRRLVVAVVGLQLLSGPAAHASTPLPEGGPGPVAIMPAAPGGQTDPYFLVPGPGAHQRPAVDPTWQPAAPAPSPGLVTGRATTPSRQPGPATVTVRAGDTLWQIAARDLGSLATDAEIAAHWPRWYAANREAIGADPGFLLPGQLLTPPTQR</sequence>
<keyword evidence="2" id="KW-0472">Membrane</keyword>
<gene>
    <name evidence="3" type="ORF">HGG74_04580</name>
</gene>
<dbReference type="CDD" id="cd00118">
    <property type="entry name" value="LysM"/>
    <property type="match status" value="1"/>
</dbReference>
<reference evidence="3 4" key="1">
    <citation type="submission" date="2020-04" db="EMBL/GenBank/DDBJ databases">
        <title>Arthrobacter sp. nov.</title>
        <authorList>
            <person name="Liu S."/>
        </authorList>
    </citation>
    <scope>NUCLEOTIDE SEQUENCE [LARGE SCALE GENOMIC DNA]</scope>
    <source>
        <strain evidence="3 4">E918</strain>
    </source>
</reference>
<feature type="transmembrane region" description="Helical" evidence="2">
    <location>
        <begin position="38"/>
        <end position="63"/>
    </location>
</feature>
<dbReference type="InterPro" id="IPR036779">
    <property type="entry name" value="LysM_dom_sf"/>
</dbReference>
<keyword evidence="2" id="KW-0812">Transmembrane</keyword>
<dbReference type="Proteomes" id="UP000544090">
    <property type="component" value="Unassembled WGS sequence"/>
</dbReference>
<dbReference type="InterPro" id="IPR018392">
    <property type="entry name" value="LysM"/>
</dbReference>
<evidence type="ECO:0000313" key="3">
    <source>
        <dbReference type="EMBL" id="NKX53830.1"/>
    </source>
</evidence>
<comment type="caution">
    <text evidence="3">The sequence shown here is derived from an EMBL/GenBank/DDBJ whole genome shotgun (WGS) entry which is preliminary data.</text>
</comment>
<organism evidence="3 4">
    <name type="scientific">Arthrobacter mobilis</name>
    <dbReference type="NCBI Taxonomy" id="2724944"/>
    <lineage>
        <taxon>Bacteria</taxon>
        <taxon>Bacillati</taxon>
        <taxon>Actinomycetota</taxon>
        <taxon>Actinomycetes</taxon>
        <taxon>Micrococcales</taxon>
        <taxon>Micrococcaceae</taxon>
        <taxon>Arthrobacter</taxon>
    </lineage>
</organism>
<keyword evidence="4" id="KW-1185">Reference proteome</keyword>
<evidence type="ECO:0008006" key="5">
    <source>
        <dbReference type="Google" id="ProtNLM"/>
    </source>
</evidence>
<evidence type="ECO:0000256" key="2">
    <source>
        <dbReference type="SAM" id="Phobius"/>
    </source>
</evidence>
<dbReference type="Gene3D" id="3.10.350.10">
    <property type="entry name" value="LysM domain"/>
    <property type="match status" value="1"/>
</dbReference>
<keyword evidence="2" id="KW-1133">Transmembrane helix</keyword>
<feature type="region of interest" description="Disordered" evidence="1">
    <location>
        <begin position="144"/>
        <end position="178"/>
    </location>
</feature>